<organism evidence="2 3">
    <name type="scientific">Nocardia aurantia</name>
    <dbReference type="NCBI Taxonomy" id="2585199"/>
    <lineage>
        <taxon>Bacteria</taxon>
        <taxon>Bacillati</taxon>
        <taxon>Actinomycetota</taxon>
        <taxon>Actinomycetes</taxon>
        <taxon>Mycobacteriales</taxon>
        <taxon>Nocardiaceae</taxon>
        <taxon>Nocardia</taxon>
    </lineage>
</organism>
<evidence type="ECO:0000313" key="2">
    <source>
        <dbReference type="EMBL" id="MQY27276.1"/>
    </source>
</evidence>
<evidence type="ECO:0000259" key="1">
    <source>
        <dbReference type="Pfam" id="PF02803"/>
    </source>
</evidence>
<proteinExistence type="predicted"/>
<sequence>MIETDTAATDSTKYTADEMMTAAAARRLHAGSRCFVGIGLPSTAAEGRVVLQPAHEMRRSGAQRGPAALCIGVGQGAAIVQEGR</sequence>
<dbReference type="GO" id="GO:0016747">
    <property type="term" value="F:acyltransferase activity, transferring groups other than amino-acyl groups"/>
    <property type="evidence" value="ECO:0007669"/>
    <property type="project" value="InterPro"/>
</dbReference>
<name>A0A7K0DNF1_9NOCA</name>
<dbReference type="Proteomes" id="UP000431401">
    <property type="component" value="Unassembled WGS sequence"/>
</dbReference>
<gene>
    <name evidence="2" type="ORF">NRB56_28590</name>
</gene>
<dbReference type="RefSeq" id="WP_264767023.1">
    <property type="nucleotide sequence ID" value="NZ_WEGI01000006.1"/>
</dbReference>
<protein>
    <recommendedName>
        <fullName evidence="1">Thiolase C-terminal domain-containing protein</fullName>
    </recommendedName>
</protein>
<dbReference type="InterPro" id="IPR037171">
    <property type="entry name" value="NagB/RpiA_transferase-like"/>
</dbReference>
<dbReference type="Pfam" id="PF02803">
    <property type="entry name" value="Thiolase_C"/>
    <property type="match status" value="1"/>
</dbReference>
<dbReference type="AlphaFoldDB" id="A0A7K0DNF1"/>
<comment type="caution">
    <text evidence="2">The sequence shown here is derived from an EMBL/GenBank/DDBJ whole genome shotgun (WGS) entry which is preliminary data.</text>
</comment>
<dbReference type="EMBL" id="WEGI01000006">
    <property type="protein sequence ID" value="MQY27276.1"/>
    <property type="molecule type" value="Genomic_DNA"/>
</dbReference>
<feature type="domain" description="Thiolase C-terminal" evidence="1">
    <location>
        <begin position="36"/>
        <end position="81"/>
    </location>
</feature>
<accession>A0A7K0DNF1</accession>
<dbReference type="SUPFAM" id="SSF53901">
    <property type="entry name" value="Thiolase-like"/>
    <property type="match status" value="1"/>
</dbReference>
<reference evidence="2 3" key="1">
    <citation type="submission" date="2019-10" db="EMBL/GenBank/DDBJ databases">
        <title>Nocardia macrotermitis sp. nov. and Nocardia aurantia sp. nov., isolated from the gut of fungus growing-termite Macrotermes natalensis.</title>
        <authorList>
            <person name="Benndorf R."/>
            <person name="Schwitalla J."/>
            <person name="Martin K."/>
            <person name="De Beer W."/>
            <person name="Kaster A.-K."/>
            <person name="Vollmers J."/>
            <person name="Poulsen M."/>
            <person name="Beemelmanns C."/>
        </authorList>
    </citation>
    <scope>NUCLEOTIDE SEQUENCE [LARGE SCALE GENOMIC DNA]</scope>
    <source>
        <strain evidence="2 3">RB56</strain>
    </source>
</reference>
<dbReference type="InterPro" id="IPR020617">
    <property type="entry name" value="Thiolase_C"/>
</dbReference>
<dbReference type="SUPFAM" id="SSF100950">
    <property type="entry name" value="NagB/RpiA/CoA transferase-like"/>
    <property type="match status" value="1"/>
</dbReference>
<dbReference type="InterPro" id="IPR016039">
    <property type="entry name" value="Thiolase-like"/>
</dbReference>
<keyword evidence="3" id="KW-1185">Reference proteome</keyword>
<dbReference type="Gene3D" id="3.40.47.10">
    <property type="match status" value="1"/>
</dbReference>
<evidence type="ECO:0000313" key="3">
    <source>
        <dbReference type="Proteomes" id="UP000431401"/>
    </source>
</evidence>